<protein>
    <submittedName>
        <fullName evidence="1">Uncharacterized protein</fullName>
    </submittedName>
</protein>
<organism evidence="1 2">
    <name type="scientific">Trichomonas vaginalis (strain ATCC PRA-98 / G3)</name>
    <dbReference type="NCBI Taxonomy" id="412133"/>
    <lineage>
        <taxon>Eukaryota</taxon>
        <taxon>Metamonada</taxon>
        <taxon>Parabasalia</taxon>
        <taxon>Trichomonadida</taxon>
        <taxon>Trichomonadidae</taxon>
        <taxon>Trichomonas</taxon>
    </lineage>
</organism>
<dbReference type="VEuPathDB" id="TrichDB:TVAG_058130"/>
<accession>A2EQ73</accession>
<dbReference type="EMBL" id="DS113455">
    <property type="protein sequence ID" value="EAY05156.1"/>
    <property type="molecule type" value="Genomic_DNA"/>
</dbReference>
<gene>
    <name evidence="1" type="ORF">TVAG_058130</name>
</gene>
<dbReference type="KEGG" id="tva:75662054"/>
<dbReference type="Proteomes" id="UP000001542">
    <property type="component" value="Unassembled WGS sequence"/>
</dbReference>
<reference evidence="1" key="2">
    <citation type="journal article" date="2007" name="Science">
        <title>Draft genome sequence of the sexually transmitted pathogen Trichomonas vaginalis.</title>
        <authorList>
            <person name="Carlton J.M."/>
            <person name="Hirt R.P."/>
            <person name="Silva J.C."/>
            <person name="Delcher A.L."/>
            <person name="Schatz M."/>
            <person name="Zhao Q."/>
            <person name="Wortman J.R."/>
            <person name="Bidwell S.L."/>
            <person name="Alsmark U.C.M."/>
            <person name="Besteiro S."/>
            <person name="Sicheritz-Ponten T."/>
            <person name="Noel C.J."/>
            <person name="Dacks J.B."/>
            <person name="Foster P.G."/>
            <person name="Simillion C."/>
            <person name="Van de Peer Y."/>
            <person name="Miranda-Saavedra D."/>
            <person name="Barton G.J."/>
            <person name="Westrop G.D."/>
            <person name="Mueller S."/>
            <person name="Dessi D."/>
            <person name="Fiori P.L."/>
            <person name="Ren Q."/>
            <person name="Paulsen I."/>
            <person name="Zhang H."/>
            <person name="Bastida-Corcuera F.D."/>
            <person name="Simoes-Barbosa A."/>
            <person name="Brown M.T."/>
            <person name="Hayes R.D."/>
            <person name="Mukherjee M."/>
            <person name="Okumura C.Y."/>
            <person name="Schneider R."/>
            <person name="Smith A.J."/>
            <person name="Vanacova S."/>
            <person name="Villalvazo M."/>
            <person name="Haas B.J."/>
            <person name="Pertea M."/>
            <person name="Feldblyum T.V."/>
            <person name="Utterback T.R."/>
            <person name="Shu C.L."/>
            <person name="Osoegawa K."/>
            <person name="de Jong P.J."/>
            <person name="Hrdy I."/>
            <person name="Horvathova L."/>
            <person name="Zubacova Z."/>
            <person name="Dolezal P."/>
            <person name="Malik S.B."/>
            <person name="Logsdon J.M. Jr."/>
            <person name="Henze K."/>
            <person name="Gupta A."/>
            <person name="Wang C.C."/>
            <person name="Dunne R.L."/>
            <person name="Upcroft J.A."/>
            <person name="Upcroft P."/>
            <person name="White O."/>
            <person name="Salzberg S.L."/>
            <person name="Tang P."/>
            <person name="Chiu C.-H."/>
            <person name="Lee Y.-S."/>
            <person name="Embley T.M."/>
            <person name="Coombs G.H."/>
            <person name="Mottram J.C."/>
            <person name="Tachezy J."/>
            <person name="Fraser-Liggett C.M."/>
            <person name="Johnson P.J."/>
        </authorList>
    </citation>
    <scope>NUCLEOTIDE SEQUENCE [LARGE SCALE GENOMIC DNA]</scope>
    <source>
        <strain evidence="1">G3</strain>
    </source>
</reference>
<keyword evidence="2" id="KW-1185">Reference proteome</keyword>
<dbReference type="RefSeq" id="XP_001317379.1">
    <property type="nucleotide sequence ID" value="XM_001317344.1"/>
</dbReference>
<sequence length="93" mass="10816">MSYEFDKITNINNRKETKEFKEILAKIQKCRKIMKRRRSSSNAIPECQAIVTELLANTQYPASFVAYIHKELDTIIENIPVPTLTQQSEQLSQ</sequence>
<dbReference type="VEuPathDB" id="TrichDB:TVAGG3_0586410"/>
<name>A2EQ73_TRIV3</name>
<evidence type="ECO:0000313" key="1">
    <source>
        <dbReference type="EMBL" id="EAY05156.1"/>
    </source>
</evidence>
<dbReference type="InParanoid" id="A2EQ73"/>
<proteinExistence type="predicted"/>
<reference evidence="1" key="1">
    <citation type="submission" date="2006-10" db="EMBL/GenBank/DDBJ databases">
        <authorList>
            <person name="Amadeo P."/>
            <person name="Zhao Q."/>
            <person name="Wortman J."/>
            <person name="Fraser-Liggett C."/>
            <person name="Carlton J."/>
        </authorList>
    </citation>
    <scope>NUCLEOTIDE SEQUENCE</scope>
    <source>
        <strain evidence="1">G3</strain>
    </source>
</reference>
<dbReference type="AlphaFoldDB" id="A2EQ73"/>
<dbReference type="SMR" id="A2EQ73"/>
<evidence type="ECO:0000313" key="2">
    <source>
        <dbReference type="Proteomes" id="UP000001542"/>
    </source>
</evidence>